<feature type="region of interest" description="Disordered" evidence="1">
    <location>
        <begin position="1"/>
        <end position="54"/>
    </location>
</feature>
<comment type="caution">
    <text evidence="3">The sequence shown here is derived from an EMBL/GenBank/DDBJ whole genome shotgun (WGS) entry which is preliminary data.</text>
</comment>
<dbReference type="InterPro" id="IPR045924">
    <property type="entry name" value="DUF6343"/>
</dbReference>
<proteinExistence type="predicted"/>
<reference evidence="3" key="1">
    <citation type="submission" date="2023-02" db="EMBL/GenBank/DDBJ databases">
        <title>Georgenia sp.10Sc9-8, isolated from a soil sample collected from the Taklamakan desert.</title>
        <authorList>
            <person name="Liu S."/>
        </authorList>
    </citation>
    <scope>NUCLEOTIDE SEQUENCE</scope>
    <source>
        <strain evidence="3">10Sc9-8</strain>
    </source>
</reference>
<feature type="transmembrane region" description="Helical" evidence="2">
    <location>
        <begin position="88"/>
        <end position="109"/>
    </location>
</feature>
<feature type="transmembrane region" description="Helical" evidence="2">
    <location>
        <begin position="64"/>
        <end position="82"/>
    </location>
</feature>
<keyword evidence="2" id="KW-0812">Transmembrane</keyword>
<dbReference type="Pfam" id="PF19870">
    <property type="entry name" value="DUF6343"/>
    <property type="match status" value="1"/>
</dbReference>
<accession>A0ABT5U0U5</accession>
<protein>
    <submittedName>
        <fullName evidence="3">DUF6343 family protein</fullName>
    </submittedName>
</protein>
<keyword evidence="2" id="KW-1133">Transmembrane helix</keyword>
<gene>
    <name evidence="3" type="ORF">PU560_13940</name>
</gene>
<evidence type="ECO:0000313" key="3">
    <source>
        <dbReference type="EMBL" id="MDD9207553.1"/>
    </source>
</evidence>
<keyword evidence="4" id="KW-1185">Reference proteome</keyword>
<organism evidence="3 4">
    <name type="scientific">Georgenia halotolerans</name>
    <dbReference type="NCBI Taxonomy" id="3028317"/>
    <lineage>
        <taxon>Bacteria</taxon>
        <taxon>Bacillati</taxon>
        <taxon>Actinomycetota</taxon>
        <taxon>Actinomycetes</taxon>
        <taxon>Micrococcales</taxon>
        <taxon>Bogoriellaceae</taxon>
        <taxon>Georgenia</taxon>
    </lineage>
</organism>
<dbReference type="Proteomes" id="UP001165561">
    <property type="component" value="Unassembled WGS sequence"/>
</dbReference>
<sequence>MTSADDERRHRDRGQPDDARPGRGPEGRDQPTDEDYRRGRPDHHDPTGGFAGAPPAQSALTLRLLLAGFGLVVGVALTFWAVTVDAPVWVVALPVLLALTAVVDIVVILRRKRRGEPG</sequence>
<evidence type="ECO:0000256" key="1">
    <source>
        <dbReference type="SAM" id="MobiDB-lite"/>
    </source>
</evidence>
<keyword evidence="2" id="KW-0472">Membrane</keyword>
<evidence type="ECO:0000313" key="4">
    <source>
        <dbReference type="Proteomes" id="UP001165561"/>
    </source>
</evidence>
<name>A0ABT5U0U5_9MICO</name>
<feature type="compositionally biased region" description="Basic and acidic residues" evidence="1">
    <location>
        <begin position="1"/>
        <end position="46"/>
    </location>
</feature>
<dbReference type="EMBL" id="JARACI010001122">
    <property type="protein sequence ID" value="MDD9207553.1"/>
    <property type="molecule type" value="Genomic_DNA"/>
</dbReference>
<evidence type="ECO:0000256" key="2">
    <source>
        <dbReference type="SAM" id="Phobius"/>
    </source>
</evidence>